<dbReference type="AlphaFoldDB" id="A0A165G1E6"/>
<name>A0A165G1E6_9BASI</name>
<accession>A0A165G1E6</accession>
<feature type="compositionally biased region" description="Polar residues" evidence="1">
    <location>
        <begin position="99"/>
        <end position="113"/>
    </location>
</feature>
<evidence type="ECO:0000313" key="3">
    <source>
        <dbReference type="Proteomes" id="UP000076842"/>
    </source>
</evidence>
<feature type="region of interest" description="Disordered" evidence="1">
    <location>
        <begin position="89"/>
        <end position="114"/>
    </location>
</feature>
<organism evidence="2 3">
    <name type="scientific">Calocera cornea HHB12733</name>
    <dbReference type="NCBI Taxonomy" id="1353952"/>
    <lineage>
        <taxon>Eukaryota</taxon>
        <taxon>Fungi</taxon>
        <taxon>Dikarya</taxon>
        <taxon>Basidiomycota</taxon>
        <taxon>Agaricomycotina</taxon>
        <taxon>Dacrymycetes</taxon>
        <taxon>Dacrymycetales</taxon>
        <taxon>Dacrymycetaceae</taxon>
        <taxon>Calocera</taxon>
    </lineage>
</organism>
<reference evidence="2 3" key="1">
    <citation type="journal article" date="2016" name="Mol. Biol. Evol.">
        <title>Comparative Genomics of Early-Diverging Mushroom-Forming Fungi Provides Insights into the Origins of Lignocellulose Decay Capabilities.</title>
        <authorList>
            <person name="Nagy L.G."/>
            <person name="Riley R."/>
            <person name="Tritt A."/>
            <person name="Adam C."/>
            <person name="Daum C."/>
            <person name="Floudas D."/>
            <person name="Sun H."/>
            <person name="Yadav J.S."/>
            <person name="Pangilinan J."/>
            <person name="Larsson K.H."/>
            <person name="Matsuura K."/>
            <person name="Barry K."/>
            <person name="Labutti K."/>
            <person name="Kuo R."/>
            <person name="Ohm R.A."/>
            <person name="Bhattacharya S.S."/>
            <person name="Shirouzu T."/>
            <person name="Yoshinaga Y."/>
            <person name="Martin F.M."/>
            <person name="Grigoriev I.V."/>
            <person name="Hibbett D.S."/>
        </authorList>
    </citation>
    <scope>NUCLEOTIDE SEQUENCE [LARGE SCALE GENOMIC DNA]</scope>
    <source>
        <strain evidence="2 3">HHB12733</strain>
    </source>
</reference>
<gene>
    <name evidence="2" type="ORF">CALCODRAFT_508788</name>
</gene>
<evidence type="ECO:0000256" key="1">
    <source>
        <dbReference type="SAM" id="MobiDB-lite"/>
    </source>
</evidence>
<dbReference type="EMBL" id="KV423963">
    <property type="protein sequence ID" value="KZT57480.1"/>
    <property type="molecule type" value="Genomic_DNA"/>
</dbReference>
<dbReference type="Proteomes" id="UP000076842">
    <property type="component" value="Unassembled WGS sequence"/>
</dbReference>
<dbReference type="InParanoid" id="A0A165G1E6"/>
<sequence length="232" mass="26668">MSTNNLRSDPPSSVIRLGKKTRADRFELLILLSKDNSRWKKYIKSNRGWARSFLVEYVDEDGDRFAKFTKNMKKIMRSEWLTSKEDELQRKEKDVAGPTKTQLNRDTMQSGEKTANPRIAARKTIVVTPENTDLNTRPTRPKISLYTHTPLPSEGYRLRGKQGEAMKKQVQRVRKIAGLQYDDSTTHYIWKQLGVKLSYDEYAAAQTAVPSADFTGLKEGESADKFNETWVT</sequence>
<protein>
    <submittedName>
        <fullName evidence="2">Uncharacterized protein</fullName>
    </submittedName>
</protein>
<proteinExistence type="predicted"/>
<keyword evidence="3" id="KW-1185">Reference proteome</keyword>
<evidence type="ECO:0000313" key="2">
    <source>
        <dbReference type="EMBL" id="KZT57480.1"/>
    </source>
</evidence>